<evidence type="ECO:0000313" key="2">
    <source>
        <dbReference type="Proteomes" id="UP000681027"/>
    </source>
</evidence>
<protein>
    <submittedName>
        <fullName evidence="1">Uncharacterized protein</fullName>
    </submittedName>
</protein>
<evidence type="ECO:0000313" key="1">
    <source>
        <dbReference type="EMBL" id="MBS4192284.1"/>
    </source>
</evidence>
<accession>A0ABS5NY11</accession>
<dbReference type="Proteomes" id="UP000681027">
    <property type="component" value="Unassembled WGS sequence"/>
</dbReference>
<reference evidence="1 2" key="1">
    <citation type="submission" date="2021-05" db="EMBL/GenBank/DDBJ databases">
        <title>Novel Bacillus species.</title>
        <authorList>
            <person name="Liu G."/>
        </authorList>
    </citation>
    <scope>NUCLEOTIDE SEQUENCE [LARGE SCALE GENOMIC DNA]</scope>
    <source>
        <strain evidence="1 2">FJAT-49705</strain>
    </source>
</reference>
<proteinExistence type="predicted"/>
<keyword evidence="2" id="KW-1185">Reference proteome</keyword>
<organism evidence="1 2">
    <name type="scientific">Cytobacillus citreus</name>
    <dbReference type="NCBI Taxonomy" id="2833586"/>
    <lineage>
        <taxon>Bacteria</taxon>
        <taxon>Bacillati</taxon>
        <taxon>Bacillota</taxon>
        <taxon>Bacilli</taxon>
        <taxon>Bacillales</taxon>
        <taxon>Bacillaceae</taxon>
        <taxon>Cytobacillus</taxon>
    </lineage>
</organism>
<sequence length="146" mass="16323">MKKALITLVVLGVGIYFVIGLFNNNPPEPSITVDKKKLEVARGSYCWDGLFNSICADTISPPMLIEHHEIKSVIVSPESELKIEFEKEPNANTLGVNRWLNDNEVEDVSLSNNVLIAPKEKGVYIYDVHASWEKGSSSYAFVIEVR</sequence>
<dbReference type="EMBL" id="JAGYPM010000004">
    <property type="protein sequence ID" value="MBS4192284.1"/>
    <property type="molecule type" value="Genomic_DNA"/>
</dbReference>
<comment type="caution">
    <text evidence="1">The sequence shown here is derived from an EMBL/GenBank/DDBJ whole genome shotgun (WGS) entry which is preliminary data.</text>
</comment>
<dbReference type="RefSeq" id="WP_213103709.1">
    <property type="nucleotide sequence ID" value="NZ_JAGYPM010000004.1"/>
</dbReference>
<name>A0ABS5NY11_9BACI</name>
<gene>
    <name evidence="1" type="ORF">KHA94_19155</name>
</gene>